<evidence type="ECO:0000313" key="6">
    <source>
        <dbReference type="Proteomes" id="UP000245720"/>
    </source>
</evidence>
<gene>
    <name evidence="5" type="ORF">IE37_00566</name>
</gene>
<dbReference type="SUPFAM" id="SSF53167">
    <property type="entry name" value="Purine and uridine phosphorylases"/>
    <property type="match status" value="1"/>
</dbReference>
<dbReference type="EMBL" id="QGDI01000002">
    <property type="protein sequence ID" value="PWJ14582.1"/>
    <property type="molecule type" value="Genomic_DNA"/>
</dbReference>
<dbReference type="InterPro" id="IPR035994">
    <property type="entry name" value="Nucleoside_phosphorylase_sf"/>
</dbReference>
<dbReference type="GO" id="GO:0004850">
    <property type="term" value="F:uridine phosphorylase activity"/>
    <property type="evidence" value="ECO:0007669"/>
    <property type="project" value="UniProtKB-EC"/>
</dbReference>
<dbReference type="OrthoDB" id="7945729at2"/>
<dbReference type="InterPro" id="IPR000845">
    <property type="entry name" value="Nucleoside_phosphorylase_d"/>
</dbReference>
<comment type="caution">
    <text evidence="5">The sequence shown here is derived from an EMBL/GenBank/DDBJ whole genome shotgun (WGS) entry which is preliminary data.</text>
</comment>
<dbReference type="GO" id="GO:0004731">
    <property type="term" value="F:purine-nucleoside phosphorylase activity"/>
    <property type="evidence" value="ECO:0007669"/>
    <property type="project" value="TreeGrafter"/>
</dbReference>
<protein>
    <recommendedName>
        <fullName evidence="2">Uridine phosphorylase</fullName>
        <ecNumber evidence="1">2.4.2.3</ecNumber>
    </recommendedName>
</protein>
<dbReference type="Pfam" id="PF01048">
    <property type="entry name" value="PNP_UDP_1"/>
    <property type="match status" value="1"/>
</dbReference>
<evidence type="ECO:0000256" key="3">
    <source>
        <dbReference type="ARBA" id="ARBA00048447"/>
    </source>
</evidence>
<evidence type="ECO:0000313" key="5">
    <source>
        <dbReference type="EMBL" id="PWJ14582.1"/>
    </source>
</evidence>
<reference evidence="5 6" key="1">
    <citation type="submission" date="2018-05" db="EMBL/GenBank/DDBJ databases">
        <title>The Hungate 1000. A catalogue of reference genomes from the rumen microbiome.</title>
        <authorList>
            <person name="Kelly W."/>
        </authorList>
    </citation>
    <scope>NUCLEOTIDE SEQUENCE [LARGE SCALE GENOMIC DNA]</scope>
    <source>
        <strain evidence="5 6">SAb67</strain>
    </source>
</reference>
<accession>A0A315Y264</accession>
<dbReference type="RefSeq" id="WP_109725458.1">
    <property type="nucleotide sequence ID" value="NZ_QGDI01000002.1"/>
</dbReference>
<proteinExistence type="predicted"/>
<evidence type="ECO:0000256" key="2">
    <source>
        <dbReference type="ARBA" id="ARBA00021980"/>
    </source>
</evidence>
<dbReference type="PANTHER" id="PTHR43691">
    <property type="entry name" value="URIDINE PHOSPHORYLASE"/>
    <property type="match status" value="1"/>
</dbReference>
<dbReference type="Proteomes" id="UP000245720">
    <property type="component" value="Unassembled WGS sequence"/>
</dbReference>
<dbReference type="AlphaFoldDB" id="A0A315Y264"/>
<dbReference type="CDD" id="cd09007">
    <property type="entry name" value="NP-I_spr0068"/>
    <property type="match status" value="1"/>
</dbReference>
<evidence type="ECO:0000259" key="4">
    <source>
        <dbReference type="Pfam" id="PF01048"/>
    </source>
</evidence>
<name>A0A315Y264_RUMFL</name>
<dbReference type="GO" id="GO:0005829">
    <property type="term" value="C:cytosol"/>
    <property type="evidence" value="ECO:0007669"/>
    <property type="project" value="TreeGrafter"/>
</dbReference>
<dbReference type="EC" id="2.4.2.3" evidence="1"/>
<organism evidence="5 6">
    <name type="scientific">Ruminococcus flavefaciens</name>
    <dbReference type="NCBI Taxonomy" id="1265"/>
    <lineage>
        <taxon>Bacteria</taxon>
        <taxon>Bacillati</taxon>
        <taxon>Bacillota</taxon>
        <taxon>Clostridia</taxon>
        <taxon>Eubacteriales</taxon>
        <taxon>Oscillospiraceae</taxon>
        <taxon>Ruminococcus</taxon>
    </lineage>
</organism>
<dbReference type="Gene3D" id="3.40.50.1580">
    <property type="entry name" value="Nucleoside phosphorylase domain"/>
    <property type="match status" value="1"/>
</dbReference>
<comment type="catalytic activity">
    <reaction evidence="3">
        <text>uridine + phosphate = alpha-D-ribose 1-phosphate + uracil</text>
        <dbReference type="Rhea" id="RHEA:24388"/>
        <dbReference type="ChEBI" id="CHEBI:16704"/>
        <dbReference type="ChEBI" id="CHEBI:17568"/>
        <dbReference type="ChEBI" id="CHEBI:43474"/>
        <dbReference type="ChEBI" id="CHEBI:57720"/>
        <dbReference type="EC" id="2.4.2.3"/>
    </reaction>
</comment>
<evidence type="ECO:0000256" key="1">
    <source>
        <dbReference type="ARBA" id="ARBA00011888"/>
    </source>
</evidence>
<feature type="domain" description="Nucleoside phosphorylase" evidence="4">
    <location>
        <begin position="55"/>
        <end position="234"/>
    </location>
</feature>
<dbReference type="PANTHER" id="PTHR43691:SF11">
    <property type="entry name" value="FI09636P-RELATED"/>
    <property type="match status" value="1"/>
</dbReference>
<sequence length="252" mass="28501">MIKHEFPILDHDSNTNELFKPRICTELPEKAVFGLLGDCIDSYARDFGGRVAEVFPTITKDYPIYIIEHNGEEICLFQAPMGAPAAVQNFEILLNCGVKHIISAGSCGVLREMPENRFMVPVRALRDEGCSYHYLPPSRFVELDMPMTEHICRCLGEMSIPYERCTTWTTDAFFRETPDMVEYRRSEGCTAVDMECSALAACAKLRGADFGMLFFTADTLADMDNYDRRDFGEASRAPALRLCLDIITRKMS</sequence>
<dbReference type="GO" id="GO:0006152">
    <property type="term" value="P:purine nucleoside catabolic process"/>
    <property type="evidence" value="ECO:0007669"/>
    <property type="project" value="TreeGrafter"/>
</dbReference>